<dbReference type="InterPro" id="IPR025423">
    <property type="entry name" value="TMEM205-like"/>
</dbReference>
<dbReference type="OrthoDB" id="5741001at2"/>
<accession>A0A1P8MT66</accession>
<dbReference type="EMBL" id="CP019312">
    <property type="protein sequence ID" value="APX11234.1"/>
    <property type="molecule type" value="Genomic_DNA"/>
</dbReference>
<reference evidence="7 8" key="1">
    <citation type="submission" date="2017-01" db="EMBL/GenBank/DDBJ databases">
        <title>Complete genome of Tateyamaria omphalii DOK1-4 isolated from seawater in Dokdo.</title>
        <authorList>
            <person name="Kim J.H."/>
            <person name="Chi W.-J."/>
        </authorList>
    </citation>
    <scope>NUCLEOTIDE SEQUENCE [LARGE SCALE GENOMIC DNA]</scope>
    <source>
        <strain evidence="7 8">DOK1-4</strain>
    </source>
</reference>
<feature type="domain" description="TMEM205-like" evidence="6">
    <location>
        <begin position="7"/>
        <end position="99"/>
    </location>
</feature>
<feature type="transmembrane region" description="Helical" evidence="5">
    <location>
        <begin position="109"/>
        <end position="129"/>
    </location>
</feature>
<evidence type="ECO:0000256" key="5">
    <source>
        <dbReference type="SAM" id="Phobius"/>
    </source>
</evidence>
<keyword evidence="8" id="KW-1185">Reference proteome</keyword>
<evidence type="ECO:0000256" key="1">
    <source>
        <dbReference type="ARBA" id="ARBA00004370"/>
    </source>
</evidence>
<name>A0A1P8MT66_9RHOB</name>
<dbReference type="RefSeq" id="WP_076627098.1">
    <property type="nucleotide sequence ID" value="NZ_CP019312.1"/>
</dbReference>
<comment type="subcellular location">
    <subcellularLocation>
        <location evidence="1">Membrane</location>
    </subcellularLocation>
</comment>
<gene>
    <name evidence="7" type="ORF">BWR18_05685</name>
</gene>
<evidence type="ECO:0000256" key="4">
    <source>
        <dbReference type="ARBA" id="ARBA00023136"/>
    </source>
</evidence>
<evidence type="ECO:0000259" key="6">
    <source>
        <dbReference type="Pfam" id="PF13664"/>
    </source>
</evidence>
<protein>
    <recommendedName>
        <fullName evidence="6">TMEM205-like domain-containing protein</fullName>
    </recommendedName>
</protein>
<keyword evidence="2 5" id="KW-0812">Transmembrane</keyword>
<evidence type="ECO:0000256" key="2">
    <source>
        <dbReference type="ARBA" id="ARBA00022692"/>
    </source>
</evidence>
<keyword evidence="3 5" id="KW-1133">Transmembrane helix</keyword>
<evidence type="ECO:0000313" key="8">
    <source>
        <dbReference type="Proteomes" id="UP000186336"/>
    </source>
</evidence>
<evidence type="ECO:0000256" key="3">
    <source>
        <dbReference type="ARBA" id="ARBA00022989"/>
    </source>
</evidence>
<dbReference type="Proteomes" id="UP000186336">
    <property type="component" value="Chromosome"/>
</dbReference>
<evidence type="ECO:0000313" key="7">
    <source>
        <dbReference type="EMBL" id="APX11234.1"/>
    </source>
</evidence>
<organism evidence="7 8">
    <name type="scientific">Tateyamaria omphalii</name>
    <dbReference type="NCBI Taxonomy" id="299262"/>
    <lineage>
        <taxon>Bacteria</taxon>
        <taxon>Pseudomonadati</taxon>
        <taxon>Pseudomonadota</taxon>
        <taxon>Alphaproteobacteria</taxon>
        <taxon>Rhodobacterales</taxon>
        <taxon>Roseobacteraceae</taxon>
        <taxon>Tateyamaria</taxon>
    </lineage>
</organism>
<sequence length="130" mass="13698">MTTLALLLAALLFGGMTLFSFGFAAVLFAVYGPDDARRGIRNTFPHYYLWVIGTAAVTGAVAYTVSTLAAWLLIGIALSTAYARQMLMLQINAATDAGNAGRFKMLHGLSVVIQLAQIGMAGWALALIAA</sequence>
<dbReference type="Pfam" id="PF13664">
    <property type="entry name" value="DUF4149"/>
    <property type="match status" value="1"/>
</dbReference>
<proteinExistence type="predicted"/>
<dbReference type="GO" id="GO:0016020">
    <property type="term" value="C:membrane"/>
    <property type="evidence" value="ECO:0007669"/>
    <property type="project" value="UniProtKB-SubCell"/>
</dbReference>
<keyword evidence="4 5" id="KW-0472">Membrane</keyword>
<dbReference type="AlphaFoldDB" id="A0A1P8MT66"/>
<dbReference type="KEGG" id="tom:BWR18_05685"/>
<feature type="transmembrane region" description="Helical" evidence="5">
    <location>
        <begin position="48"/>
        <end position="78"/>
    </location>
</feature>